<name>A0A9P4JBQ2_9PEZI</name>
<dbReference type="Proteomes" id="UP000799439">
    <property type="component" value="Unassembled WGS sequence"/>
</dbReference>
<evidence type="ECO:0000313" key="1">
    <source>
        <dbReference type="EMBL" id="KAF2155914.1"/>
    </source>
</evidence>
<comment type="caution">
    <text evidence="1">The sequence shown here is derived from an EMBL/GenBank/DDBJ whole genome shotgun (WGS) entry which is preliminary data.</text>
</comment>
<dbReference type="AlphaFoldDB" id="A0A9P4JBQ2"/>
<organism evidence="1 2">
    <name type="scientific">Myriangium duriaei CBS 260.36</name>
    <dbReference type="NCBI Taxonomy" id="1168546"/>
    <lineage>
        <taxon>Eukaryota</taxon>
        <taxon>Fungi</taxon>
        <taxon>Dikarya</taxon>
        <taxon>Ascomycota</taxon>
        <taxon>Pezizomycotina</taxon>
        <taxon>Dothideomycetes</taxon>
        <taxon>Dothideomycetidae</taxon>
        <taxon>Myriangiales</taxon>
        <taxon>Myriangiaceae</taxon>
        <taxon>Myriangium</taxon>
    </lineage>
</organism>
<protein>
    <submittedName>
        <fullName evidence="1">Uncharacterized protein</fullName>
    </submittedName>
</protein>
<gene>
    <name evidence="1" type="ORF">K461DRAFT_290889</name>
</gene>
<keyword evidence="2" id="KW-1185">Reference proteome</keyword>
<dbReference type="EMBL" id="ML996082">
    <property type="protein sequence ID" value="KAF2155914.1"/>
    <property type="molecule type" value="Genomic_DNA"/>
</dbReference>
<reference evidence="1" key="1">
    <citation type="journal article" date="2020" name="Stud. Mycol.">
        <title>101 Dothideomycetes genomes: a test case for predicting lifestyles and emergence of pathogens.</title>
        <authorList>
            <person name="Haridas S."/>
            <person name="Albert R."/>
            <person name="Binder M."/>
            <person name="Bloem J."/>
            <person name="Labutti K."/>
            <person name="Salamov A."/>
            <person name="Andreopoulos B."/>
            <person name="Baker S."/>
            <person name="Barry K."/>
            <person name="Bills G."/>
            <person name="Bluhm B."/>
            <person name="Cannon C."/>
            <person name="Castanera R."/>
            <person name="Culley D."/>
            <person name="Daum C."/>
            <person name="Ezra D."/>
            <person name="Gonzalez J."/>
            <person name="Henrissat B."/>
            <person name="Kuo A."/>
            <person name="Liang C."/>
            <person name="Lipzen A."/>
            <person name="Lutzoni F."/>
            <person name="Magnuson J."/>
            <person name="Mondo S."/>
            <person name="Nolan M."/>
            <person name="Ohm R."/>
            <person name="Pangilinan J."/>
            <person name="Park H.-J."/>
            <person name="Ramirez L."/>
            <person name="Alfaro M."/>
            <person name="Sun H."/>
            <person name="Tritt A."/>
            <person name="Yoshinaga Y."/>
            <person name="Zwiers L.-H."/>
            <person name="Turgeon B."/>
            <person name="Goodwin S."/>
            <person name="Spatafora J."/>
            <person name="Crous P."/>
            <person name="Grigoriev I."/>
        </authorList>
    </citation>
    <scope>NUCLEOTIDE SEQUENCE</scope>
    <source>
        <strain evidence="1">CBS 260.36</strain>
    </source>
</reference>
<sequence>MALNEVPLTRRSQLRSRAAAFTSIFSSLPDNPPPTILDKHFGPFPRITEHGPAWAQSRLPFIGKTFSGREECLSYFAQLGEVLEFEPVGGGLPPTGGIVVDPEALGEGEELRNGEGQGVVCVHLKGKFRSKKTGEEWEESFAWRLSGFDEEGRIGWWEIWADPLSAWLAVGGELERTRGS</sequence>
<evidence type="ECO:0000313" key="2">
    <source>
        <dbReference type="Proteomes" id="UP000799439"/>
    </source>
</evidence>
<accession>A0A9P4JBQ2</accession>
<dbReference type="OrthoDB" id="3352776at2759"/>
<proteinExistence type="predicted"/>